<evidence type="ECO:0000256" key="1">
    <source>
        <dbReference type="SAM" id="Phobius"/>
    </source>
</evidence>
<dbReference type="Proteomes" id="UP000319732">
    <property type="component" value="Unassembled WGS sequence"/>
</dbReference>
<evidence type="ECO:0000313" key="4">
    <source>
        <dbReference type="Proteomes" id="UP000319732"/>
    </source>
</evidence>
<keyword evidence="1" id="KW-1133">Transmembrane helix</keyword>
<organism evidence="3 4">
    <name type="scientific">Exilibacterium tricleocarpae</name>
    <dbReference type="NCBI Taxonomy" id="2591008"/>
    <lineage>
        <taxon>Bacteria</taxon>
        <taxon>Pseudomonadati</taxon>
        <taxon>Pseudomonadota</taxon>
        <taxon>Gammaproteobacteria</taxon>
        <taxon>Cellvibrionales</taxon>
        <taxon>Cellvibrionaceae</taxon>
        <taxon>Exilibacterium</taxon>
    </lineage>
</organism>
<gene>
    <name evidence="3" type="ORF">FKG94_17095</name>
</gene>
<reference evidence="3 4" key="1">
    <citation type="submission" date="2019-06" db="EMBL/GenBank/DDBJ databases">
        <title>Whole genome sequence for Cellvibrionaceae sp. R142.</title>
        <authorList>
            <person name="Wang G."/>
        </authorList>
    </citation>
    <scope>NUCLEOTIDE SEQUENCE [LARGE SCALE GENOMIC DNA]</scope>
    <source>
        <strain evidence="3 4">R142</strain>
    </source>
</reference>
<sequence>MVRSFTAVLISALLSVSVAGVAARAAPAAERADPPPAIPFKQTAGAEGIGTGRLLLAFSVMLAAVVGGVILVRKTVANPDLLRAKFPHSKLVKSLTDQRISLLSVKRVSPKISVYLLAVDNKEYLLVNSGTQSQLVLHGDGQKTAWQQHDEN</sequence>
<protein>
    <recommendedName>
        <fullName evidence="5">Flagellar biosynthetic protein FliO</fullName>
    </recommendedName>
</protein>
<dbReference type="AlphaFoldDB" id="A0A545T878"/>
<feature type="chain" id="PRO_5021763491" description="Flagellar biosynthetic protein FliO" evidence="2">
    <location>
        <begin position="29"/>
        <end position="152"/>
    </location>
</feature>
<proteinExistence type="predicted"/>
<name>A0A545T878_9GAMM</name>
<feature type="transmembrane region" description="Helical" evidence="1">
    <location>
        <begin position="52"/>
        <end position="72"/>
    </location>
</feature>
<dbReference type="RefSeq" id="WP_142905548.1">
    <property type="nucleotide sequence ID" value="NZ_ML660097.1"/>
</dbReference>
<keyword evidence="4" id="KW-1185">Reference proteome</keyword>
<dbReference type="EMBL" id="VHSG01000018">
    <property type="protein sequence ID" value="TQV73420.1"/>
    <property type="molecule type" value="Genomic_DNA"/>
</dbReference>
<keyword evidence="1" id="KW-0812">Transmembrane</keyword>
<evidence type="ECO:0000256" key="2">
    <source>
        <dbReference type="SAM" id="SignalP"/>
    </source>
</evidence>
<comment type="caution">
    <text evidence="3">The sequence shown here is derived from an EMBL/GenBank/DDBJ whole genome shotgun (WGS) entry which is preliminary data.</text>
</comment>
<accession>A0A545T878</accession>
<evidence type="ECO:0008006" key="5">
    <source>
        <dbReference type="Google" id="ProtNLM"/>
    </source>
</evidence>
<feature type="signal peptide" evidence="2">
    <location>
        <begin position="1"/>
        <end position="28"/>
    </location>
</feature>
<keyword evidence="1" id="KW-0472">Membrane</keyword>
<evidence type="ECO:0000313" key="3">
    <source>
        <dbReference type="EMBL" id="TQV73420.1"/>
    </source>
</evidence>
<keyword evidence="2" id="KW-0732">Signal</keyword>